<gene>
    <name evidence="7 10" type="primary">ispG</name>
    <name evidence="10" type="synonym">gcpE</name>
    <name evidence="10" type="ORF">ACFQDH_21460</name>
</gene>
<feature type="domain" description="IspG TIM-barrel" evidence="8">
    <location>
        <begin position="16"/>
        <end position="255"/>
    </location>
</feature>
<feature type="binding site" evidence="7">
    <location>
        <position position="277"/>
    </location>
    <ligand>
        <name>[4Fe-4S] cluster</name>
        <dbReference type="ChEBI" id="CHEBI:49883"/>
    </ligand>
</feature>
<dbReference type="InterPro" id="IPR058579">
    <property type="entry name" value="IspG_C"/>
</dbReference>
<keyword evidence="11" id="KW-1185">Reference proteome</keyword>
<dbReference type="EMBL" id="JBHSWH010000001">
    <property type="protein sequence ID" value="MFC6707734.1"/>
    <property type="molecule type" value="Genomic_DNA"/>
</dbReference>
<evidence type="ECO:0000256" key="7">
    <source>
        <dbReference type="HAMAP-Rule" id="MF_00159"/>
    </source>
</evidence>
<evidence type="ECO:0000256" key="6">
    <source>
        <dbReference type="ARBA" id="ARBA00023229"/>
    </source>
</evidence>
<comment type="similarity">
    <text evidence="7">Belongs to the IspG family.</text>
</comment>
<dbReference type="SUPFAM" id="SSF51717">
    <property type="entry name" value="Dihydropteroate synthetase-like"/>
    <property type="match status" value="1"/>
</dbReference>
<evidence type="ECO:0000259" key="8">
    <source>
        <dbReference type="Pfam" id="PF04551"/>
    </source>
</evidence>
<feature type="binding site" evidence="7">
    <location>
        <position position="274"/>
    </location>
    <ligand>
        <name>[4Fe-4S] cluster</name>
        <dbReference type="ChEBI" id="CHEBI:49883"/>
    </ligand>
</feature>
<dbReference type="Proteomes" id="UP001596298">
    <property type="component" value="Unassembled WGS sequence"/>
</dbReference>
<dbReference type="InterPro" id="IPR016425">
    <property type="entry name" value="IspG_bac"/>
</dbReference>
<dbReference type="InterPro" id="IPR011005">
    <property type="entry name" value="Dihydropteroate_synth-like_sf"/>
</dbReference>
<evidence type="ECO:0000313" key="11">
    <source>
        <dbReference type="Proteomes" id="UP001596298"/>
    </source>
</evidence>
<dbReference type="Pfam" id="PF04551">
    <property type="entry name" value="GcpE"/>
    <property type="match status" value="1"/>
</dbReference>
<comment type="catalytic activity">
    <reaction evidence="7">
        <text>(2E)-4-hydroxy-3-methylbut-2-enyl diphosphate + oxidized [flavodoxin] + H2O + 2 H(+) = 2-C-methyl-D-erythritol 2,4-cyclic diphosphate + reduced [flavodoxin]</text>
        <dbReference type="Rhea" id="RHEA:43604"/>
        <dbReference type="Rhea" id="RHEA-COMP:10622"/>
        <dbReference type="Rhea" id="RHEA-COMP:10623"/>
        <dbReference type="ChEBI" id="CHEBI:15377"/>
        <dbReference type="ChEBI" id="CHEBI:15378"/>
        <dbReference type="ChEBI" id="CHEBI:57618"/>
        <dbReference type="ChEBI" id="CHEBI:58210"/>
        <dbReference type="ChEBI" id="CHEBI:58483"/>
        <dbReference type="ChEBI" id="CHEBI:128753"/>
        <dbReference type="EC" id="1.17.7.3"/>
    </reaction>
</comment>
<dbReference type="InterPro" id="IPR004588">
    <property type="entry name" value="IspG_bac-typ"/>
</dbReference>
<keyword evidence="3 7" id="KW-0560">Oxidoreductase</keyword>
<protein>
    <recommendedName>
        <fullName evidence="7">4-hydroxy-3-methylbut-2-en-1-yl diphosphate synthase (flavodoxin)</fullName>
        <ecNumber evidence="7">1.17.7.3</ecNumber>
    </recommendedName>
    <alternativeName>
        <fullName evidence="7">1-hydroxy-2-methyl-2-(E)-butenyl 4-diphosphate synthase</fullName>
    </alternativeName>
</protein>
<evidence type="ECO:0000256" key="5">
    <source>
        <dbReference type="ARBA" id="ARBA00023014"/>
    </source>
</evidence>
<proteinExistence type="inferred from homology"/>
<dbReference type="RefSeq" id="WP_382404927.1">
    <property type="nucleotide sequence ID" value="NZ_JBHSWH010000001.1"/>
</dbReference>
<comment type="function">
    <text evidence="7">Converts 2C-methyl-D-erythritol 2,4-cyclodiphosphate (ME-2,4cPP) into 1-hydroxy-2-methyl-2-(E)-butenyl 4-diphosphate.</text>
</comment>
<evidence type="ECO:0000313" key="10">
    <source>
        <dbReference type="EMBL" id="MFC6707734.1"/>
    </source>
</evidence>
<feature type="binding site" evidence="7">
    <location>
        <position position="309"/>
    </location>
    <ligand>
        <name>[4Fe-4S] cluster</name>
        <dbReference type="ChEBI" id="CHEBI:49883"/>
    </ligand>
</feature>
<dbReference type="HAMAP" id="MF_00159">
    <property type="entry name" value="IspG"/>
    <property type="match status" value="1"/>
</dbReference>
<dbReference type="EC" id="1.17.7.3" evidence="7"/>
<dbReference type="SUPFAM" id="SSF56014">
    <property type="entry name" value="Nitrite and sulphite reductase 4Fe-4S domain-like"/>
    <property type="match status" value="1"/>
</dbReference>
<keyword evidence="6 7" id="KW-0414">Isoprene biosynthesis</keyword>
<evidence type="ECO:0000256" key="2">
    <source>
        <dbReference type="ARBA" id="ARBA00022723"/>
    </source>
</evidence>
<name>A0ABW2AMD4_9MICO</name>
<keyword evidence="4 7" id="KW-0408">Iron</keyword>
<comment type="cofactor">
    <cofactor evidence="7">
        <name>[4Fe-4S] cluster</name>
        <dbReference type="ChEBI" id="CHEBI:49883"/>
    </cofactor>
    <text evidence="7">Binds 1 [4Fe-4S] cluster.</text>
</comment>
<organism evidence="10 11">
    <name type="scientific">Flexivirga alba</name>
    <dbReference type="NCBI Taxonomy" id="702742"/>
    <lineage>
        <taxon>Bacteria</taxon>
        <taxon>Bacillati</taxon>
        <taxon>Actinomycetota</taxon>
        <taxon>Actinomycetes</taxon>
        <taxon>Micrococcales</taxon>
        <taxon>Dermacoccaceae</taxon>
        <taxon>Flexivirga</taxon>
    </lineage>
</organism>
<feature type="domain" description="IspG C-terminal" evidence="9">
    <location>
        <begin position="270"/>
        <end position="356"/>
    </location>
</feature>
<keyword evidence="2 7" id="KW-0479">Metal-binding</keyword>
<dbReference type="Gene3D" id="3.30.413.10">
    <property type="entry name" value="Sulfite Reductase Hemoprotein, domain 1"/>
    <property type="match status" value="1"/>
</dbReference>
<dbReference type="PIRSF" id="PIRSF004640">
    <property type="entry name" value="IspG"/>
    <property type="match status" value="1"/>
</dbReference>
<reference evidence="11" key="1">
    <citation type="journal article" date="2019" name="Int. J. Syst. Evol. Microbiol.">
        <title>The Global Catalogue of Microorganisms (GCM) 10K type strain sequencing project: providing services to taxonomists for standard genome sequencing and annotation.</title>
        <authorList>
            <consortium name="The Broad Institute Genomics Platform"/>
            <consortium name="The Broad Institute Genome Sequencing Center for Infectious Disease"/>
            <person name="Wu L."/>
            <person name="Ma J."/>
        </authorList>
    </citation>
    <scope>NUCLEOTIDE SEQUENCE [LARGE SCALE GENOMIC DNA]</scope>
    <source>
        <strain evidence="11">CCUG 58127</strain>
    </source>
</reference>
<keyword evidence="5 7" id="KW-0411">Iron-sulfur</keyword>
<dbReference type="InterPro" id="IPR045854">
    <property type="entry name" value="NO2/SO3_Rdtase_4Fe4S_sf"/>
</dbReference>
<accession>A0ABW2AMD4</accession>
<evidence type="ECO:0000256" key="1">
    <source>
        <dbReference type="ARBA" id="ARBA00022485"/>
    </source>
</evidence>
<keyword evidence="1 7" id="KW-0004">4Fe-4S</keyword>
<dbReference type="NCBIfam" id="NF001540">
    <property type="entry name" value="PRK00366.1"/>
    <property type="match status" value="1"/>
</dbReference>
<evidence type="ECO:0000256" key="4">
    <source>
        <dbReference type="ARBA" id="ARBA00023004"/>
    </source>
</evidence>
<feature type="binding site" evidence="7">
    <location>
        <position position="316"/>
    </location>
    <ligand>
        <name>[4Fe-4S] cluster</name>
        <dbReference type="ChEBI" id="CHEBI:49883"/>
    </ligand>
</feature>
<comment type="pathway">
    <text evidence="7">Isoprenoid biosynthesis; isopentenyl diphosphate biosynthesis via DXP pathway; isopentenyl diphosphate from 1-deoxy-D-xylulose 5-phosphate: step 5/6.</text>
</comment>
<evidence type="ECO:0000256" key="3">
    <source>
        <dbReference type="ARBA" id="ARBA00023002"/>
    </source>
</evidence>
<evidence type="ECO:0000259" key="9">
    <source>
        <dbReference type="Pfam" id="PF26540"/>
    </source>
</evidence>
<dbReference type="NCBIfam" id="TIGR00612">
    <property type="entry name" value="ispG_gcpE"/>
    <property type="match status" value="1"/>
</dbReference>
<dbReference type="Pfam" id="PF26540">
    <property type="entry name" value="GcpE_C"/>
    <property type="match status" value="1"/>
</dbReference>
<dbReference type="Gene3D" id="3.20.20.20">
    <property type="entry name" value="Dihydropteroate synthase-like"/>
    <property type="match status" value="1"/>
</dbReference>
<dbReference type="InterPro" id="IPR058578">
    <property type="entry name" value="IspG_TIM"/>
</dbReference>
<sequence>MPSAPAPVLAPRRKSRKIKVGKVEVGGDAPISVQSMCTTPTTDINATLQQIAELTATGCDIVRVACPSQDDADALPAIAKKSQIPVIADIHFQPKYVFAAIDAGCAAVRVNPGNIRKFDDQVKQIAKAAKDAGVSLRIGVNAGSLDKRLLEKYGKPTAEALVESAVWEASLFEEHDFHDFKISVKHNDPVVMVRAYEMLAERGDWPLHLGVTEAGPAFQGTIKSATAFGALLSKGIGDTIRVSLSAPPVEEIKVGNQILQSLNLKPRKLEIVSCPSCGRAQVDVYTLAEQVTAGLEGMTVPLRVAVMGCVVNGPGEAREADLGVASGNGKGQIFVKGEVIKTVPEAQIVETLIEEAMRIAEEMGEPIDEDSAGSPSVTVS</sequence>
<comment type="caution">
    <text evidence="10">The sequence shown here is derived from an EMBL/GenBank/DDBJ whole genome shotgun (WGS) entry which is preliminary data.</text>
</comment>
<dbReference type="GO" id="GO:0046429">
    <property type="term" value="F:4-hydroxy-3-methylbut-2-en-1-yl diphosphate synthase activity (ferredoxin)"/>
    <property type="evidence" value="ECO:0007669"/>
    <property type="project" value="UniProtKB-EC"/>
</dbReference>
<dbReference type="PANTHER" id="PTHR30454">
    <property type="entry name" value="4-HYDROXY-3-METHYLBUT-2-EN-1-YL DIPHOSPHATE SYNTHASE"/>
    <property type="match status" value="1"/>
</dbReference>
<dbReference type="PANTHER" id="PTHR30454:SF0">
    <property type="entry name" value="4-HYDROXY-3-METHYLBUT-2-EN-1-YL DIPHOSPHATE SYNTHASE (FERREDOXIN), CHLOROPLASTIC"/>
    <property type="match status" value="1"/>
</dbReference>